<sequence>MPVGDSHSSINVIGSSEAFRQLLRLVEKVAPSQQSLLICGPTGCGKEVIAQLVHQRSKNPSAPFIDLNCGAIPEHLVEAELFGHVRGAFTGASGDRRGHLEMVGSGTLFLDEIGEMPLSVQPKLLRALETRTFRPIGSSDVRHFKGRVVAATHRNLLTQVKSGVFREDLYYRLGVITLDIPALNQRKEDIPALIEYFASLQTHRLVFNAHAMSHLQQYPWPGNVRELRNLVDRLAALSDTHLITREVLDTFMPTAQLEVKLSADLLADAMLALPGGDKLEAVEQLLIERALQRTTGNKTAAAQLLGISRKSVERRIHGRMDKRPIALQHLQTGIRLMQSAAYHEAIADLQKGLQLLVGITLDEEVRQLHYNLYRQLSLSYQILHGWLSHDALKYHNDAISLGKKTGDESELAGLFFWRWSAQLMALELPHVRTLAQELLQHGQTEKTALIWGEAHIALASTLFWLGDNQEVLTCLVRSKLLNSSAEYTDQQGLDLFGMALTLEGLASFQRGKFKRAKEIAKKLELRGHDETLIVFHRVISLRGAAWLACLFEDRDRLGPLTHALEIQTQQYGFAFYQGLGKVLKGCYLLMQHDYVQAEQHMIDGFDTHLFSEGGKLFHSFHAWKRGELLLLSGQPQQCDILISQALDLAFKHQERAYLSELMIIQARAKWALSDATGAEQGFRCAIATAQALGIVPAQIAATHELASLLAQTKRKPEAITLLSSILKSIDSQGSHPIVSRATQLLAELEQPN</sequence>
<dbReference type="InterPro" id="IPR003593">
    <property type="entry name" value="AAA+_ATPase"/>
</dbReference>
<dbReference type="CDD" id="cd00009">
    <property type="entry name" value="AAA"/>
    <property type="match status" value="1"/>
</dbReference>
<organism evidence="7 8">
    <name type="scientific">Yersinia intermedia</name>
    <dbReference type="NCBI Taxonomy" id="631"/>
    <lineage>
        <taxon>Bacteria</taxon>
        <taxon>Pseudomonadati</taxon>
        <taxon>Pseudomonadota</taxon>
        <taxon>Gammaproteobacteria</taxon>
        <taxon>Enterobacterales</taxon>
        <taxon>Yersiniaceae</taxon>
        <taxon>Yersinia</taxon>
    </lineage>
</organism>
<dbReference type="InterPro" id="IPR027417">
    <property type="entry name" value="P-loop_NTPase"/>
</dbReference>
<dbReference type="Gene3D" id="3.40.50.300">
    <property type="entry name" value="P-loop containing nucleotide triphosphate hydrolases"/>
    <property type="match status" value="1"/>
</dbReference>
<dbReference type="PANTHER" id="PTHR32071">
    <property type="entry name" value="TRANSCRIPTIONAL REGULATORY PROTEIN"/>
    <property type="match status" value="1"/>
</dbReference>
<dbReference type="SUPFAM" id="SSF48452">
    <property type="entry name" value="TPR-like"/>
    <property type="match status" value="1"/>
</dbReference>
<dbReference type="InterPro" id="IPR002078">
    <property type="entry name" value="Sigma_54_int"/>
</dbReference>
<dbReference type="SUPFAM" id="SSF46689">
    <property type="entry name" value="Homeodomain-like"/>
    <property type="match status" value="1"/>
</dbReference>
<dbReference type="AlphaFoldDB" id="A0A0H5LWR2"/>
<keyword evidence="1" id="KW-0547">Nucleotide-binding</keyword>
<dbReference type="GO" id="GO:0043565">
    <property type="term" value="F:sequence-specific DNA binding"/>
    <property type="evidence" value="ECO:0007669"/>
    <property type="project" value="InterPro"/>
</dbReference>
<evidence type="ECO:0000256" key="4">
    <source>
        <dbReference type="ARBA" id="ARBA00023125"/>
    </source>
</evidence>
<gene>
    <name evidence="7" type="primary">zraR</name>
    <name evidence="7" type="ORF">ERS008476_02570</name>
</gene>
<dbReference type="GO" id="GO:0006355">
    <property type="term" value="P:regulation of DNA-templated transcription"/>
    <property type="evidence" value="ECO:0007669"/>
    <property type="project" value="InterPro"/>
</dbReference>
<dbReference type="Gene3D" id="1.10.10.60">
    <property type="entry name" value="Homeodomain-like"/>
    <property type="match status" value="1"/>
</dbReference>
<dbReference type="Gene3D" id="1.10.8.60">
    <property type="match status" value="1"/>
</dbReference>
<evidence type="ECO:0000256" key="3">
    <source>
        <dbReference type="ARBA" id="ARBA00023015"/>
    </source>
</evidence>
<keyword evidence="3" id="KW-0805">Transcription regulation</keyword>
<dbReference type="Pfam" id="PF00158">
    <property type="entry name" value="Sigma54_activat"/>
    <property type="match status" value="1"/>
</dbReference>
<dbReference type="Pfam" id="PF25601">
    <property type="entry name" value="AAA_lid_14"/>
    <property type="match status" value="1"/>
</dbReference>
<dbReference type="GO" id="GO:0005524">
    <property type="term" value="F:ATP binding"/>
    <property type="evidence" value="ECO:0007669"/>
    <property type="project" value="UniProtKB-KW"/>
</dbReference>
<keyword evidence="5" id="KW-0804">Transcription</keyword>
<feature type="domain" description="Sigma-54 factor interaction" evidence="6">
    <location>
        <begin position="12"/>
        <end position="236"/>
    </location>
</feature>
<keyword evidence="2" id="KW-0067">ATP-binding</keyword>
<reference evidence="8" key="1">
    <citation type="submission" date="2015-03" db="EMBL/GenBank/DDBJ databases">
        <authorList>
            <consortium name="Pathogen Informatics"/>
        </authorList>
    </citation>
    <scope>NUCLEOTIDE SEQUENCE [LARGE SCALE GENOMIC DNA]</scope>
    <source>
        <strain evidence="8">R148</strain>
    </source>
</reference>
<dbReference type="Pfam" id="PF02954">
    <property type="entry name" value="HTH_8"/>
    <property type="match status" value="1"/>
</dbReference>
<evidence type="ECO:0000256" key="5">
    <source>
        <dbReference type="ARBA" id="ARBA00023163"/>
    </source>
</evidence>
<proteinExistence type="predicted"/>
<dbReference type="PROSITE" id="PS50045">
    <property type="entry name" value="SIGMA54_INTERACT_4"/>
    <property type="match status" value="1"/>
</dbReference>
<dbReference type="PROSITE" id="PS00688">
    <property type="entry name" value="SIGMA54_INTERACT_3"/>
    <property type="match status" value="1"/>
</dbReference>
<evidence type="ECO:0000256" key="2">
    <source>
        <dbReference type="ARBA" id="ARBA00022840"/>
    </source>
</evidence>
<dbReference type="InterPro" id="IPR025944">
    <property type="entry name" value="Sigma_54_int_dom_CS"/>
</dbReference>
<dbReference type="FunFam" id="3.40.50.300:FF:000006">
    <property type="entry name" value="DNA-binding transcriptional regulator NtrC"/>
    <property type="match status" value="1"/>
</dbReference>
<dbReference type="SUPFAM" id="SSF52540">
    <property type="entry name" value="P-loop containing nucleoside triphosphate hydrolases"/>
    <property type="match status" value="1"/>
</dbReference>
<name>A0A0H5LWR2_YERIN</name>
<dbReference type="InterPro" id="IPR058031">
    <property type="entry name" value="AAA_lid_NorR"/>
</dbReference>
<evidence type="ECO:0000313" key="7">
    <source>
        <dbReference type="EMBL" id="CRY55573.1"/>
    </source>
</evidence>
<keyword evidence="4" id="KW-0238">DNA-binding</keyword>
<dbReference type="Proteomes" id="UP000043316">
    <property type="component" value="Unassembled WGS sequence"/>
</dbReference>
<dbReference type="InterPro" id="IPR009057">
    <property type="entry name" value="Homeodomain-like_sf"/>
</dbReference>
<accession>A0A0H5LWR2</accession>
<protein>
    <submittedName>
        <fullName evidence="7">Helix-turn-helix, Fis-type</fullName>
    </submittedName>
</protein>
<dbReference type="RefSeq" id="WP_053009730.1">
    <property type="nucleotide sequence ID" value="NZ_CWJI01000006.1"/>
</dbReference>
<dbReference type="SMART" id="SM00382">
    <property type="entry name" value="AAA"/>
    <property type="match status" value="1"/>
</dbReference>
<dbReference type="InterPro" id="IPR002197">
    <property type="entry name" value="HTH_Fis"/>
</dbReference>
<dbReference type="InterPro" id="IPR011990">
    <property type="entry name" value="TPR-like_helical_dom_sf"/>
</dbReference>
<evidence type="ECO:0000259" key="6">
    <source>
        <dbReference type="PROSITE" id="PS50045"/>
    </source>
</evidence>
<evidence type="ECO:0000313" key="8">
    <source>
        <dbReference type="Proteomes" id="UP000043316"/>
    </source>
</evidence>
<evidence type="ECO:0000256" key="1">
    <source>
        <dbReference type="ARBA" id="ARBA00022741"/>
    </source>
</evidence>
<dbReference type="EMBL" id="CWJI01000006">
    <property type="protein sequence ID" value="CRY55573.1"/>
    <property type="molecule type" value="Genomic_DNA"/>
</dbReference>
<dbReference type="PRINTS" id="PR01590">
    <property type="entry name" value="HTHFIS"/>
</dbReference>